<organism evidence="2 3">
    <name type="scientific">Yersinia similis</name>
    <dbReference type="NCBI Taxonomy" id="367190"/>
    <lineage>
        <taxon>Bacteria</taxon>
        <taxon>Pseudomonadati</taxon>
        <taxon>Pseudomonadota</taxon>
        <taxon>Gammaproteobacteria</taxon>
        <taxon>Enterobacterales</taxon>
        <taxon>Yersiniaceae</taxon>
        <taxon>Yersinia</taxon>
    </lineage>
</organism>
<dbReference type="Pfam" id="PF01052">
    <property type="entry name" value="FliMN_C"/>
    <property type="match status" value="1"/>
</dbReference>
<dbReference type="InterPro" id="IPR036429">
    <property type="entry name" value="SpoA-like_sf"/>
</dbReference>
<gene>
    <name evidence="2" type="primary">fliM_2</name>
    <name evidence="2" type="ORF">ERS008667_03723</name>
</gene>
<name>A0A0T9RCK7_9GAMM</name>
<proteinExistence type="predicted"/>
<dbReference type="InterPro" id="IPR001543">
    <property type="entry name" value="FliN-like_C"/>
</dbReference>
<accession>A0A0T9RCK7</accession>
<dbReference type="AlphaFoldDB" id="A0A0T9RCK7"/>
<dbReference type="Proteomes" id="UP000038204">
    <property type="component" value="Unassembled WGS sequence"/>
</dbReference>
<evidence type="ECO:0000313" key="2">
    <source>
        <dbReference type="EMBL" id="CNI55604.1"/>
    </source>
</evidence>
<evidence type="ECO:0000259" key="1">
    <source>
        <dbReference type="Pfam" id="PF01052"/>
    </source>
</evidence>
<keyword evidence="2" id="KW-0966">Cell projection</keyword>
<keyword evidence="2" id="KW-0969">Cilium</keyword>
<protein>
    <submittedName>
        <fullName evidence="2">Flagellar motor switch protein</fullName>
    </submittedName>
</protein>
<evidence type="ECO:0000313" key="3">
    <source>
        <dbReference type="Proteomes" id="UP000038204"/>
    </source>
</evidence>
<sequence>MFSIYQDRNKQTLAKNILDETMQSNKVKAKVYNHDPRPDIVSLEINKLGRPHHKIPKIVNSYFSIIESEISLYFLKKYRINITLDDITFQTNCRHKNAKMLTSQMGNIAFDIDRLLLLNILNDYYGLSQAKKTTTTENLSPLTKTEERLKNKLGLEITDLFLNQPFFGEHLIINNSTSALIACWSYRIDFFLKDYNKSGFSIFIDAPHVDRFINTIKTKSEKTVEKNVSLSEKQLEHLVKKLPITLTSQLSNINLTLAELMALKEGDIISASLPEYFPVFIGKEALFSAAITENRGKLFFSEFNDQPNEINHD</sequence>
<reference evidence="2 3" key="1">
    <citation type="submission" date="2015-03" db="EMBL/GenBank/DDBJ databases">
        <authorList>
            <person name="Murphy D."/>
        </authorList>
    </citation>
    <scope>NUCLEOTIDE SEQUENCE [LARGE SCALE GENOMIC DNA]</scope>
    <source>
        <strain evidence="2 3">Y233</strain>
    </source>
</reference>
<dbReference type="EMBL" id="CQBK01000037">
    <property type="protein sequence ID" value="CNI55604.1"/>
    <property type="molecule type" value="Genomic_DNA"/>
</dbReference>
<dbReference type="SUPFAM" id="SSF101801">
    <property type="entry name" value="Surface presentation of antigens (SPOA)"/>
    <property type="match status" value="1"/>
</dbReference>
<feature type="domain" description="Flagellar motor switch protein FliN-like C-terminal" evidence="1">
    <location>
        <begin position="239"/>
        <end position="298"/>
    </location>
</feature>
<keyword evidence="2" id="KW-0282">Flagellum</keyword>